<organism evidence="1 2">
    <name type="scientific">Cercospora zeae-maydis SCOH1-5</name>
    <dbReference type="NCBI Taxonomy" id="717836"/>
    <lineage>
        <taxon>Eukaryota</taxon>
        <taxon>Fungi</taxon>
        <taxon>Dikarya</taxon>
        <taxon>Ascomycota</taxon>
        <taxon>Pezizomycotina</taxon>
        <taxon>Dothideomycetes</taxon>
        <taxon>Dothideomycetidae</taxon>
        <taxon>Mycosphaerellales</taxon>
        <taxon>Mycosphaerellaceae</taxon>
        <taxon>Cercospora</taxon>
    </lineage>
</organism>
<dbReference type="Proteomes" id="UP000799539">
    <property type="component" value="Unassembled WGS sequence"/>
</dbReference>
<dbReference type="EMBL" id="ML992676">
    <property type="protein sequence ID" value="KAF2211472.1"/>
    <property type="molecule type" value="Genomic_DNA"/>
</dbReference>
<accession>A0A6A6FDJ3</accession>
<proteinExistence type="predicted"/>
<evidence type="ECO:0000313" key="2">
    <source>
        <dbReference type="Proteomes" id="UP000799539"/>
    </source>
</evidence>
<protein>
    <submittedName>
        <fullName evidence="1">Uncharacterized protein</fullName>
    </submittedName>
</protein>
<sequence>MTNQPQPQDSANGTLPQIKTLIMMRLWRLRRDGQHDASPSSMLVRARLGSFDDQNRGRRSLFSDQRTGLPFLRLQFCPSSGRLLLCRLSWVALRLHLVGSAIVVDVTAGPPTCAQLTNIKNCRHMR</sequence>
<name>A0A6A6FDJ3_9PEZI</name>
<evidence type="ECO:0000313" key="1">
    <source>
        <dbReference type="EMBL" id="KAF2211472.1"/>
    </source>
</evidence>
<dbReference type="AlphaFoldDB" id="A0A6A6FDJ3"/>
<gene>
    <name evidence="1" type="ORF">CERZMDRAFT_85277</name>
</gene>
<reference evidence="1" key="1">
    <citation type="journal article" date="2020" name="Stud. Mycol.">
        <title>101 Dothideomycetes genomes: a test case for predicting lifestyles and emergence of pathogens.</title>
        <authorList>
            <person name="Haridas S."/>
            <person name="Albert R."/>
            <person name="Binder M."/>
            <person name="Bloem J."/>
            <person name="Labutti K."/>
            <person name="Salamov A."/>
            <person name="Andreopoulos B."/>
            <person name="Baker S."/>
            <person name="Barry K."/>
            <person name="Bills G."/>
            <person name="Bluhm B."/>
            <person name="Cannon C."/>
            <person name="Castanera R."/>
            <person name="Culley D."/>
            <person name="Daum C."/>
            <person name="Ezra D."/>
            <person name="Gonzalez J."/>
            <person name="Henrissat B."/>
            <person name="Kuo A."/>
            <person name="Liang C."/>
            <person name="Lipzen A."/>
            <person name="Lutzoni F."/>
            <person name="Magnuson J."/>
            <person name="Mondo S."/>
            <person name="Nolan M."/>
            <person name="Ohm R."/>
            <person name="Pangilinan J."/>
            <person name="Park H.-J."/>
            <person name="Ramirez L."/>
            <person name="Alfaro M."/>
            <person name="Sun H."/>
            <person name="Tritt A."/>
            <person name="Yoshinaga Y."/>
            <person name="Zwiers L.-H."/>
            <person name="Turgeon B."/>
            <person name="Goodwin S."/>
            <person name="Spatafora J."/>
            <person name="Crous P."/>
            <person name="Grigoriev I."/>
        </authorList>
    </citation>
    <scope>NUCLEOTIDE SEQUENCE</scope>
    <source>
        <strain evidence="1">SCOH1-5</strain>
    </source>
</reference>
<keyword evidence="2" id="KW-1185">Reference proteome</keyword>